<dbReference type="RefSeq" id="WP_280579910.1">
    <property type="nucleotide sequence ID" value="NZ_JARXRO010000020.1"/>
</dbReference>
<name>A0ABT6JYY7_9GAMM</name>
<feature type="signal peptide" evidence="1">
    <location>
        <begin position="1"/>
        <end position="21"/>
    </location>
</feature>
<proteinExistence type="predicted"/>
<sequence length="181" mass="19741">MTPHARLILLLLCLCASRAGASEPWQGLRHGMTPEQVQQRFPQAKPPAEPDTLAGGAIEGLRLPGATLAGHPATVAYFFGHEGLVQASATLDDRLARADGMQAFEAIVRELAATHGAPHAQAWTHEPWQRRSMEWRVEGIPLRVLYSDMGETSLVKLIWQARRPDAPPPPRLELPAGAADR</sequence>
<accession>A0ABT6JYY7</accession>
<keyword evidence="3" id="KW-1185">Reference proteome</keyword>
<organism evidence="2 3">
    <name type="scientific">Luteimonas kalidii</name>
    <dbReference type="NCBI Taxonomy" id="3042025"/>
    <lineage>
        <taxon>Bacteria</taxon>
        <taxon>Pseudomonadati</taxon>
        <taxon>Pseudomonadota</taxon>
        <taxon>Gammaproteobacteria</taxon>
        <taxon>Lysobacterales</taxon>
        <taxon>Lysobacteraceae</taxon>
        <taxon>Luteimonas</taxon>
    </lineage>
</organism>
<comment type="caution">
    <text evidence="2">The sequence shown here is derived from an EMBL/GenBank/DDBJ whole genome shotgun (WGS) entry which is preliminary data.</text>
</comment>
<evidence type="ECO:0000313" key="3">
    <source>
        <dbReference type="Proteomes" id="UP001156873"/>
    </source>
</evidence>
<gene>
    <name evidence="2" type="ORF">QFW81_15000</name>
</gene>
<reference evidence="2 3" key="1">
    <citation type="submission" date="2023-04" db="EMBL/GenBank/DDBJ databases">
        <title>Luteimonas sp. M1R5S59.</title>
        <authorList>
            <person name="Sun J.-Q."/>
        </authorList>
    </citation>
    <scope>NUCLEOTIDE SEQUENCE [LARGE SCALE GENOMIC DNA]</scope>
    <source>
        <strain evidence="2 3">M1R5S59</strain>
    </source>
</reference>
<dbReference type="Proteomes" id="UP001156873">
    <property type="component" value="Unassembled WGS sequence"/>
</dbReference>
<feature type="chain" id="PRO_5047060446" evidence="1">
    <location>
        <begin position="22"/>
        <end position="181"/>
    </location>
</feature>
<dbReference type="EMBL" id="JARXRO010000020">
    <property type="protein sequence ID" value="MDH5835221.1"/>
    <property type="molecule type" value="Genomic_DNA"/>
</dbReference>
<keyword evidence="1" id="KW-0732">Signal</keyword>
<evidence type="ECO:0000256" key="1">
    <source>
        <dbReference type="SAM" id="SignalP"/>
    </source>
</evidence>
<evidence type="ECO:0000313" key="2">
    <source>
        <dbReference type="EMBL" id="MDH5835221.1"/>
    </source>
</evidence>
<protein>
    <submittedName>
        <fullName evidence="2">Uncharacterized protein</fullName>
    </submittedName>
</protein>